<protein>
    <submittedName>
        <fullName evidence="2">Uncharacterized protein</fullName>
    </submittedName>
</protein>
<accession>A0ABQ5E9B7</accession>
<feature type="region of interest" description="Disordered" evidence="1">
    <location>
        <begin position="1"/>
        <end position="54"/>
    </location>
</feature>
<dbReference type="Proteomes" id="UP001151760">
    <property type="component" value="Unassembled WGS sequence"/>
</dbReference>
<organism evidence="2 3">
    <name type="scientific">Tanacetum coccineum</name>
    <dbReference type="NCBI Taxonomy" id="301880"/>
    <lineage>
        <taxon>Eukaryota</taxon>
        <taxon>Viridiplantae</taxon>
        <taxon>Streptophyta</taxon>
        <taxon>Embryophyta</taxon>
        <taxon>Tracheophyta</taxon>
        <taxon>Spermatophyta</taxon>
        <taxon>Magnoliopsida</taxon>
        <taxon>eudicotyledons</taxon>
        <taxon>Gunneridae</taxon>
        <taxon>Pentapetalae</taxon>
        <taxon>asterids</taxon>
        <taxon>campanulids</taxon>
        <taxon>Asterales</taxon>
        <taxon>Asteraceae</taxon>
        <taxon>Asteroideae</taxon>
        <taxon>Anthemideae</taxon>
        <taxon>Anthemidinae</taxon>
        <taxon>Tanacetum</taxon>
    </lineage>
</organism>
<reference evidence="2" key="2">
    <citation type="submission" date="2022-01" db="EMBL/GenBank/DDBJ databases">
        <authorList>
            <person name="Yamashiro T."/>
            <person name="Shiraishi A."/>
            <person name="Satake H."/>
            <person name="Nakayama K."/>
        </authorList>
    </citation>
    <scope>NUCLEOTIDE SEQUENCE</scope>
</reference>
<reference evidence="2" key="1">
    <citation type="journal article" date="2022" name="Int. J. Mol. Sci.">
        <title>Draft Genome of Tanacetum Coccineum: Genomic Comparison of Closely Related Tanacetum-Family Plants.</title>
        <authorList>
            <person name="Yamashiro T."/>
            <person name="Shiraishi A."/>
            <person name="Nakayama K."/>
            <person name="Satake H."/>
        </authorList>
    </citation>
    <scope>NUCLEOTIDE SEQUENCE</scope>
</reference>
<evidence type="ECO:0000313" key="3">
    <source>
        <dbReference type="Proteomes" id="UP001151760"/>
    </source>
</evidence>
<evidence type="ECO:0000256" key="1">
    <source>
        <dbReference type="SAM" id="MobiDB-lite"/>
    </source>
</evidence>
<evidence type="ECO:0000313" key="2">
    <source>
        <dbReference type="EMBL" id="GJT47494.1"/>
    </source>
</evidence>
<keyword evidence="3" id="KW-1185">Reference proteome</keyword>
<comment type="caution">
    <text evidence="2">The sequence shown here is derived from an EMBL/GenBank/DDBJ whole genome shotgun (WGS) entry which is preliminary data.</text>
</comment>
<dbReference type="EMBL" id="BQNB010016072">
    <property type="protein sequence ID" value="GJT47494.1"/>
    <property type="molecule type" value="Genomic_DNA"/>
</dbReference>
<name>A0ABQ5E9B7_9ASTR</name>
<proteinExistence type="predicted"/>
<sequence length="118" mass="12452">MTEPPPPPQAHTEHVNAVFTRSGKSGDSPKTQKDPPPSIIVNNKIKKDKPIKTSKRDYQVVKTNEYPFHGGGGGETLGGGDSIEDEEVSLVDGGLEGALGALALEMEALVDVMDVDNG</sequence>
<gene>
    <name evidence="2" type="ORF">Tco_0956209</name>
</gene>